<gene>
    <name evidence="1" type="ORF">DCF15_14400</name>
</gene>
<evidence type="ECO:0000313" key="2">
    <source>
        <dbReference type="Proteomes" id="UP000249794"/>
    </source>
</evidence>
<dbReference type="AlphaFoldDB" id="A0A2W4X3P0"/>
<dbReference type="EMBL" id="QBMP01000159">
    <property type="protein sequence ID" value="PZO51756.1"/>
    <property type="molecule type" value="Genomic_DNA"/>
</dbReference>
<organism evidence="1 2">
    <name type="scientific">Phormidesmis priestleyi</name>
    <dbReference type="NCBI Taxonomy" id="268141"/>
    <lineage>
        <taxon>Bacteria</taxon>
        <taxon>Bacillati</taxon>
        <taxon>Cyanobacteriota</taxon>
        <taxon>Cyanophyceae</taxon>
        <taxon>Leptolyngbyales</taxon>
        <taxon>Leptolyngbyaceae</taxon>
        <taxon>Phormidesmis</taxon>
    </lineage>
</organism>
<protein>
    <submittedName>
        <fullName evidence="1">Uncharacterized protein</fullName>
    </submittedName>
</protein>
<reference evidence="1 2" key="2">
    <citation type="submission" date="2018-06" db="EMBL/GenBank/DDBJ databases">
        <title>Metagenomic assembly of (sub)arctic Cyanobacteria and their associated microbiome from non-axenic cultures.</title>
        <authorList>
            <person name="Baurain D."/>
        </authorList>
    </citation>
    <scope>NUCLEOTIDE SEQUENCE [LARGE SCALE GENOMIC DNA]</scope>
    <source>
        <strain evidence="1">ULC027bin1</strain>
    </source>
</reference>
<name>A0A2W4X3P0_9CYAN</name>
<evidence type="ECO:0000313" key="1">
    <source>
        <dbReference type="EMBL" id="PZO51756.1"/>
    </source>
</evidence>
<reference evidence="2" key="1">
    <citation type="submission" date="2018-04" db="EMBL/GenBank/DDBJ databases">
        <authorList>
            <person name="Cornet L."/>
        </authorList>
    </citation>
    <scope>NUCLEOTIDE SEQUENCE [LARGE SCALE GENOMIC DNA]</scope>
</reference>
<accession>A0A2W4X3P0</accession>
<dbReference type="Proteomes" id="UP000249794">
    <property type="component" value="Unassembled WGS sequence"/>
</dbReference>
<comment type="caution">
    <text evidence="1">The sequence shown here is derived from an EMBL/GenBank/DDBJ whole genome shotgun (WGS) entry which is preliminary data.</text>
</comment>
<sequence length="261" mass="29389">MASATFSTSLEAQQAAALLENYHFELGHHDARQWVSLWLEFYRPSWIREAVIEALYQGRYKSVSVRQILELWQRREQPIRHASHEFEAAVCREFENAKALPNEVTTLPHMQRRRSVASRSIKKTRRLPVDKVSFNLSALPPMPAEMLLEMPEEEMPKKQPEQPFAGGQPAKNESLSALAAAANGSEPDPMSLINRPFSLDNKAWRQFPAYAPVYSAPSASEVINAQAELNGNGSERAIQPFKPALPFSPQTLQLAKQKTLA</sequence>
<proteinExistence type="predicted"/>